<dbReference type="Pfam" id="PF13966">
    <property type="entry name" value="zf-RVT"/>
    <property type="match status" value="1"/>
</dbReference>
<dbReference type="Proteomes" id="UP001289374">
    <property type="component" value="Unassembled WGS sequence"/>
</dbReference>
<dbReference type="InterPro" id="IPR026960">
    <property type="entry name" value="RVT-Znf"/>
</dbReference>
<organism evidence="3 4">
    <name type="scientific">Sesamum angolense</name>
    <dbReference type="NCBI Taxonomy" id="2727404"/>
    <lineage>
        <taxon>Eukaryota</taxon>
        <taxon>Viridiplantae</taxon>
        <taxon>Streptophyta</taxon>
        <taxon>Embryophyta</taxon>
        <taxon>Tracheophyta</taxon>
        <taxon>Spermatophyta</taxon>
        <taxon>Magnoliopsida</taxon>
        <taxon>eudicotyledons</taxon>
        <taxon>Gunneridae</taxon>
        <taxon>Pentapetalae</taxon>
        <taxon>asterids</taxon>
        <taxon>lamiids</taxon>
        <taxon>Lamiales</taxon>
        <taxon>Pedaliaceae</taxon>
        <taxon>Sesamum</taxon>
    </lineage>
</organism>
<comment type="caution">
    <text evidence="3">The sequence shown here is derived from an EMBL/GenBank/DDBJ whole genome shotgun (WGS) entry which is preliminary data.</text>
</comment>
<evidence type="ECO:0000256" key="1">
    <source>
        <dbReference type="SAM" id="MobiDB-lite"/>
    </source>
</evidence>
<protein>
    <recommendedName>
        <fullName evidence="2">Reverse transcriptase zinc-binding domain-containing protein</fullName>
    </recommendedName>
</protein>
<name>A0AAE2BN77_9LAMI</name>
<dbReference type="AlphaFoldDB" id="A0AAE2BN77"/>
<reference evidence="3" key="2">
    <citation type="journal article" date="2024" name="Plant">
        <title>Genomic evolution and insights into agronomic trait innovations of Sesamum species.</title>
        <authorList>
            <person name="Miao H."/>
            <person name="Wang L."/>
            <person name="Qu L."/>
            <person name="Liu H."/>
            <person name="Sun Y."/>
            <person name="Le M."/>
            <person name="Wang Q."/>
            <person name="Wei S."/>
            <person name="Zheng Y."/>
            <person name="Lin W."/>
            <person name="Duan Y."/>
            <person name="Cao H."/>
            <person name="Xiong S."/>
            <person name="Wang X."/>
            <person name="Wei L."/>
            <person name="Li C."/>
            <person name="Ma Q."/>
            <person name="Ju M."/>
            <person name="Zhao R."/>
            <person name="Li G."/>
            <person name="Mu C."/>
            <person name="Tian Q."/>
            <person name="Mei H."/>
            <person name="Zhang T."/>
            <person name="Gao T."/>
            <person name="Zhang H."/>
        </authorList>
    </citation>
    <scope>NUCLEOTIDE SEQUENCE</scope>
    <source>
        <strain evidence="3">K16</strain>
    </source>
</reference>
<proteinExistence type="predicted"/>
<evidence type="ECO:0000313" key="4">
    <source>
        <dbReference type="Proteomes" id="UP001289374"/>
    </source>
</evidence>
<evidence type="ECO:0000259" key="2">
    <source>
        <dbReference type="Pfam" id="PF13966"/>
    </source>
</evidence>
<accession>A0AAE2BN77</accession>
<reference evidence="3" key="1">
    <citation type="submission" date="2020-06" db="EMBL/GenBank/DDBJ databases">
        <authorList>
            <person name="Li T."/>
            <person name="Hu X."/>
            <person name="Zhang T."/>
            <person name="Song X."/>
            <person name="Zhang H."/>
            <person name="Dai N."/>
            <person name="Sheng W."/>
            <person name="Hou X."/>
            <person name="Wei L."/>
        </authorList>
    </citation>
    <scope>NUCLEOTIDE SEQUENCE</scope>
    <source>
        <strain evidence="3">K16</strain>
        <tissue evidence="3">Leaf</tissue>
    </source>
</reference>
<dbReference type="EMBL" id="JACGWL010000011">
    <property type="protein sequence ID" value="KAK4391579.1"/>
    <property type="molecule type" value="Genomic_DNA"/>
</dbReference>
<evidence type="ECO:0000313" key="3">
    <source>
        <dbReference type="EMBL" id="KAK4391579.1"/>
    </source>
</evidence>
<feature type="domain" description="Reverse transcriptase zinc-binding" evidence="2">
    <location>
        <begin position="7"/>
        <end position="63"/>
    </location>
</feature>
<feature type="region of interest" description="Disordered" evidence="1">
    <location>
        <begin position="131"/>
        <end position="152"/>
    </location>
</feature>
<keyword evidence="4" id="KW-1185">Reference proteome</keyword>
<gene>
    <name evidence="3" type="ORF">Sango_1935700</name>
</gene>
<sequence length="152" mass="17201">MEFPVAGPKVQLLAWRACQEAILVCCNLRRKGLHILTACMRCGNEAEDVLHVLLRCSFARQVWALSSLPWRWINLEVRPMEDWKQLKGPDFSLFLLICWNLWTSGNQLAFEVVSLSPLEVIPKVQQGDSSTFGLAEPGPGKHPMLDADEELE</sequence>